<proteinExistence type="predicted"/>
<gene>
    <name evidence="2" type="ORF">SASPL_156794</name>
</gene>
<protein>
    <recommendedName>
        <fullName evidence="4">Gibberellin receptor GID1</fullName>
    </recommendedName>
</protein>
<feature type="compositionally biased region" description="Low complexity" evidence="1">
    <location>
        <begin position="1"/>
        <end position="15"/>
    </location>
</feature>
<feature type="region of interest" description="Disordered" evidence="1">
    <location>
        <begin position="1"/>
        <end position="65"/>
    </location>
</feature>
<sequence length="185" mass="19620">MGGRPSSGSTRGPGSERSRRRRREGPRVPSRGQLGRGTSPTMWPSAAAEEGVEVLGKPPPPALRGARADRVGDAIGWEVLCSDSGSGLVLAGVFARGGGSGSPGVQRVRGAQPEHRGAELPKSLVVVAGLDLVQDWQLGYVKGLEESGHEVKLLYLEKATIDSTSCQNNDHFHCLMEEMKAFLHS</sequence>
<accession>A0A8X8VW22</accession>
<evidence type="ECO:0008006" key="4">
    <source>
        <dbReference type="Google" id="ProtNLM"/>
    </source>
</evidence>
<dbReference type="InterPro" id="IPR029058">
    <property type="entry name" value="AB_hydrolase_fold"/>
</dbReference>
<dbReference type="EMBL" id="PNBA02000558">
    <property type="protein sequence ID" value="KAG6383451.1"/>
    <property type="molecule type" value="Genomic_DNA"/>
</dbReference>
<name>A0A8X8VW22_SALSN</name>
<reference evidence="2" key="1">
    <citation type="submission" date="2018-01" db="EMBL/GenBank/DDBJ databases">
        <authorList>
            <person name="Mao J.F."/>
        </authorList>
    </citation>
    <scope>NUCLEOTIDE SEQUENCE</scope>
    <source>
        <strain evidence="2">Huo1</strain>
        <tissue evidence="2">Leaf</tissue>
    </source>
</reference>
<evidence type="ECO:0000313" key="3">
    <source>
        <dbReference type="Proteomes" id="UP000298416"/>
    </source>
</evidence>
<dbReference type="AlphaFoldDB" id="A0A8X8VW22"/>
<evidence type="ECO:0000313" key="2">
    <source>
        <dbReference type="EMBL" id="KAG6383451.1"/>
    </source>
</evidence>
<evidence type="ECO:0000256" key="1">
    <source>
        <dbReference type="SAM" id="MobiDB-lite"/>
    </source>
</evidence>
<reference evidence="2" key="2">
    <citation type="submission" date="2020-08" db="EMBL/GenBank/DDBJ databases">
        <title>Plant Genome Project.</title>
        <authorList>
            <person name="Zhang R.-G."/>
        </authorList>
    </citation>
    <scope>NUCLEOTIDE SEQUENCE</scope>
    <source>
        <strain evidence="2">Huo1</strain>
        <tissue evidence="2">Leaf</tissue>
    </source>
</reference>
<organism evidence="2">
    <name type="scientific">Salvia splendens</name>
    <name type="common">Scarlet sage</name>
    <dbReference type="NCBI Taxonomy" id="180675"/>
    <lineage>
        <taxon>Eukaryota</taxon>
        <taxon>Viridiplantae</taxon>
        <taxon>Streptophyta</taxon>
        <taxon>Embryophyta</taxon>
        <taxon>Tracheophyta</taxon>
        <taxon>Spermatophyta</taxon>
        <taxon>Magnoliopsida</taxon>
        <taxon>eudicotyledons</taxon>
        <taxon>Gunneridae</taxon>
        <taxon>Pentapetalae</taxon>
        <taxon>asterids</taxon>
        <taxon>lamiids</taxon>
        <taxon>Lamiales</taxon>
        <taxon>Lamiaceae</taxon>
        <taxon>Nepetoideae</taxon>
        <taxon>Mentheae</taxon>
        <taxon>Salviinae</taxon>
        <taxon>Salvia</taxon>
        <taxon>Salvia subgen. Calosphace</taxon>
        <taxon>core Calosphace</taxon>
    </lineage>
</organism>
<keyword evidence="3" id="KW-1185">Reference proteome</keyword>
<dbReference type="Proteomes" id="UP000298416">
    <property type="component" value="Unassembled WGS sequence"/>
</dbReference>
<comment type="caution">
    <text evidence="2">The sequence shown here is derived from an EMBL/GenBank/DDBJ whole genome shotgun (WGS) entry which is preliminary data.</text>
</comment>
<dbReference type="Gene3D" id="3.40.50.1820">
    <property type="entry name" value="alpha/beta hydrolase"/>
    <property type="match status" value="1"/>
</dbReference>